<evidence type="ECO:0000313" key="8">
    <source>
        <dbReference type="WBParaSite" id="MBELARI_LOCUS9616"/>
    </source>
</evidence>
<organism evidence="7 8">
    <name type="scientific">Mesorhabditis belari</name>
    <dbReference type="NCBI Taxonomy" id="2138241"/>
    <lineage>
        <taxon>Eukaryota</taxon>
        <taxon>Metazoa</taxon>
        <taxon>Ecdysozoa</taxon>
        <taxon>Nematoda</taxon>
        <taxon>Chromadorea</taxon>
        <taxon>Rhabditida</taxon>
        <taxon>Rhabditina</taxon>
        <taxon>Rhabditomorpha</taxon>
        <taxon>Rhabditoidea</taxon>
        <taxon>Rhabditidae</taxon>
        <taxon>Mesorhabditinae</taxon>
        <taxon>Mesorhabditis</taxon>
    </lineage>
</organism>
<name>A0AAF3FRI3_9BILA</name>
<evidence type="ECO:0000256" key="5">
    <source>
        <dbReference type="SAM" id="Phobius"/>
    </source>
</evidence>
<proteinExistence type="predicted"/>
<evidence type="ECO:0000256" key="3">
    <source>
        <dbReference type="ARBA" id="ARBA00023157"/>
    </source>
</evidence>
<feature type="region of interest" description="Disordered" evidence="4">
    <location>
        <begin position="108"/>
        <end position="283"/>
    </location>
</feature>
<feature type="compositionally biased region" description="Pro residues" evidence="4">
    <location>
        <begin position="218"/>
        <end position="239"/>
    </location>
</feature>
<feature type="compositionally biased region" description="Low complexity" evidence="4">
    <location>
        <begin position="259"/>
        <end position="268"/>
    </location>
</feature>
<evidence type="ECO:0000256" key="1">
    <source>
        <dbReference type="ARBA" id="ARBA00011518"/>
    </source>
</evidence>
<evidence type="ECO:0000313" key="7">
    <source>
        <dbReference type="Proteomes" id="UP000887575"/>
    </source>
</evidence>
<dbReference type="Pfam" id="PF01484">
    <property type="entry name" value="Col_cuticle_N"/>
    <property type="match status" value="1"/>
</dbReference>
<keyword evidence="3" id="KW-1015">Disulfide bond</keyword>
<dbReference type="GO" id="GO:0042302">
    <property type="term" value="F:structural constituent of cuticle"/>
    <property type="evidence" value="ECO:0007669"/>
    <property type="project" value="InterPro"/>
</dbReference>
<keyword evidence="5" id="KW-1133">Transmembrane helix</keyword>
<dbReference type="WBParaSite" id="MBELARI_LOCUS9616">
    <property type="protein sequence ID" value="MBELARI_LOCUS9616"/>
    <property type="gene ID" value="MBELARI_LOCUS9616"/>
</dbReference>
<evidence type="ECO:0000256" key="4">
    <source>
        <dbReference type="SAM" id="MobiDB-lite"/>
    </source>
</evidence>
<keyword evidence="2" id="KW-0677">Repeat</keyword>
<dbReference type="Proteomes" id="UP000887575">
    <property type="component" value="Unassembled WGS sequence"/>
</dbReference>
<sequence>MEFDQRVKAYKFVAYSAVAFSVVAVFSVCVTLPMVYNYVNHVKKSINTDVKYCKDSARGIWTGVNELKEMPAGNRTARQAGYGDSGVTNNQQTGGGGSCDGCCLPGPAGSAGSPGKPGRPGKPGAPGLPGNPGRPPQSPCEPTTPPPCKPCPAGPPGPPGPPGPSGDAGAPGQPGAPGGDAGPGQPGPKGPPGPPGNPGAPGGPGQPGAPAQSEPLVPGQPGPAGAPGPAGPAGPPGGPGGPGGPGQPGPKGPPGPDGQPGSDGNPGTPGSPGQPGPSGEKGMAGLYRRLCCCGDAENDQTGPYERLSEDGDGDVVRVRNHESFSRGYPIEQTDGQGGFHSTPKQENEEDLLNGIVSEIQESVIDVTQHEGISLNTQEYMHRYNQYVAAVTRHDEMASSQVEPGSLHDSGLPTKYRYILDDTGTKISDKYAKTQLTEEKYNEYSRIVGEIAQAVLHMQVANKKDLVFNGL</sequence>
<accession>A0AAF3FRI3</accession>
<feature type="compositionally biased region" description="Pro residues" evidence="4">
    <location>
        <begin position="185"/>
        <end position="198"/>
    </location>
</feature>
<feature type="compositionally biased region" description="Gly residues" evidence="4">
    <location>
        <begin position="175"/>
        <end position="184"/>
    </location>
</feature>
<dbReference type="InterPro" id="IPR002486">
    <property type="entry name" value="Col_cuticle_N"/>
</dbReference>
<feature type="domain" description="Nematode cuticle collagen N-terminal" evidence="6">
    <location>
        <begin position="12"/>
        <end position="64"/>
    </location>
</feature>
<protein>
    <recommendedName>
        <fullName evidence="6">Nematode cuticle collagen N-terminal domain-containing protein</fullName>
    </recommendedName>
</protein>
<dbReference type="PANTHER" id="PTHR24637:SF262">
    <property type="entry name" value="CUTICLE COLLAGEN 34-RELATED"/>
    <property type="match status" value="1"/>
</dbReference>
<evidence type="ECO:0000256" key="2">
    <source>
        <dbReference type="ARBA" id="ARBA00022737"/>
    </source>
</evidence>
<feature type="compositionally biased region" description="Pro residues" evidence="4">
    <location>
        <begin position="132"/>
        <end position="164"/>
    </location>
</feature>
<dbReference type="SMART" id="SM01088">
    <property type="entry name" value="Col_cuticle_N"/>
    <property type="match status" value="1"/>
</dbReference>
<keyword evidence="7" id="KW-1185">Reference proteome</keyword>
<comment type="subunit">
    <text evidence="1">Collagen polypeptide chains are complexed within the cuticle by disulfide bonds and other types of covalent cross-links.</text>
</comment>
<keyword evidence="5" id="KW-0812">Transmembrane</keyword>
<keyword evidence="5" id="KW-0472">Membrane</keyword>
<dbReference type="PANTHER" id="PTHR24637">
    <property type="entry name" value="COLLAGEN"/>
    <property type="match status" value="1"/>
</dbReference>
<feature type="transmembrane region" description="Helical" evidence="5">
    <location>
        <begin position="12"/>
        <end position="36"/>
    </location>
</feature>
<dbReference type="Pfam" id="PF01391">
    <property type="entry name" value="Collagen"/>
    <property type="match status" value="1"/>
</dbReference>
<evidence type="ECO:0000259" key="6">
    <source>
        <dbReference type="SMART" id="SM01088"/>
    </source>
</evidence>
<dbReference type="AlphaFoldDB" id="A0AAF3FRI3"/>
<feature type="compositionally biased region" description="Pro residues" evidence="4">
    <location>
        <begin position="245"/>
        <end position="257"/>
    </location>
</feature>
<dbReference type="InterPro" id="IPR008160">
    <property type="entry name" value="Collagen"/>
</dbReference>
<reference evidence="8" key="1">
    <citation type="submission" date="2024-02" db="UniProtKB">
        <authorList>
            <consortium name="WormBaseParasite"/>
        </authorList>
    </citation>
    <scope>IDENTIFICATION</scope>
</reference>